<protein>
    <submittedName>
        <fullName evidence="7">Putrescine transporter PotE</fullName>
    </submittedName>
</protein>
<keyword evidence="4 6" id="KW-0472">Membrane</keyword>
<feature type="transmembrane region" description="Helical" evidence="6">
    <location>
        <begin position="297"/>
        <end position="320"/>
    </location>
</feature>
<accession>A0ABQ4QK38</accession>
<dbReference type="PANTHER" id="PTHR11785">
    <property type="entry name" value="AMINO ACID TRANSPORTER"/>
    <property type="match status" value="1"/>
</dbReference>
<comment type="caution">
    <text evidence="7">The sequence shown here is derived from an EMBL/GenBank/DDBJ whole genome shotgun (WGS) entry which is preliminary data.</text>
</comment>
<feature type="transmembrane region" description="Helical" evidence="6">
    <location>
        <begin position="64"/>
        <end position="84"/>
    </location>
</feature>
<feature type="transmembrane region" description="Helical" evidence="6">
    <location>
        <begin position="430"/>
        <end position="447"/>
    </location>
</feature>
<keyword evidence="8" id="KW-1185">Reference proteome</keyword>
<organism evidence="7 8">
    <name type="scientific">Methylobacterium cerastii</name>
    <dbReference type="NCBI Taxonomy" id="932741"/>
    <lineage>
        <taxon>Bacteria</taxon>
        <taxon>Pseudomonadati</taxon>
        <taxon>Pseudomonadota</taxon>
        <taxon>Alphaproteobacteria</taxon>
        <taxon>Hyphomicrobiales</taxon>
        <taxon>Methylobacteriaceae</taxon>
        <taxon>Methylobacterium</taxon>
    </lineage>
</organism>
<feature type="transmembrane region" description="Helical" evidence="6">
    <location>
        <begin position="247"/>
        <end position="268"/>
    </location>
</feature>
<name>A0ABQ4QK38_9HYPH</name>
<feature type="transmembrane region" description="Helical" evidence="6">
    <location>
        <begin position="32"/>
        <end position="52"/>
    </location>
</feature>
<comment type="subcellular location">
    <subcellularLocation>
        <location evidence="1">Membrane</location>
        <topology evidence="1">Multi-pass membrane protein</topology>
    </subcellularLocation>
</comment>
<evidence type="ECO:0000256" key="5">
    <source>
        <dbReference type="SAM" id="MobiDB-lite"/>
    </source>
</evidence>
<dbReference type="InterPro" id="IPR002293">
    <property type="entry name" value="AA/rel_permease1"/>
</dbReference>
<feature type="transmembrane region" description="Helical" evidence="6">
    <location>
        <begin position="136"/>
        <end position="157"/>
    </location>
</feature>
<feature type="region of interest" description="Disordered" evidence="5">
    <location>
        <begin position="673"/>
        <end position="700"/>
    </location>
</feature>
<keyword evidence="2 6" id="KW-0812">Transmembrane</keyword>
<proteinExistence type="predicted"/>
<dbReference type="InterPro" id="IPR050598">
    <property type="entry name" value="AminoAcid_Transporter"/>
</dbReference>
<reference evidence="7 8" key="1">
    <citation type="journal article" date="2021" name="Front. Microbiol.">
        <title>Comprehensive Comparative Genomics and Phenotyping of Methylobacterium Species.</title>
        <authorList>
            <person name="Alessa O."/>
            <person name="Ogura Y."/>
            <person name="Fujitani Y."/>
            <person name="Takami H."/>
            <person name="Hayashi T."/>
            <person name="Sahin N."/>
            <person name="Tani A."/>
        </authorList>
    </citation>
    <scope>NUCLEOTIDE SEQUENCE [LARGE SCALE GENOMIC DNA]</scope>
    <source>
        <strain evidence="7 8">DSM 23679</strain>
    </source>
</reference>
<evidence type="ECO:0000256" key="3">
    <source>
        <dbReference type="ARBA" id="ARBA00022989"/>
    </source>
</evidence>
<feature type="transmembrane region" description="Helical" evidence="6">
    <location>
        <begin position="177"/>
        <end position="199"/>
    </location>
</feature>
<evidence type="ECO:0000256" key="1">
    <source>
        <dbReference type="ARBA" id="ARBA00004141"/>
    </source>
</evidence>
<evidence type="ECO:0000256" key="4">
    <source>
        <dbReference type="ARBA" id="ARBA00023136"/>
    </source>
</evidence>
<feature type="transmembrane region" description="Helical" evidence="6">
    <location>
        <begin position="402"/>
        <end position="424"/>
    </location>
</feature>
<dbReference type="Gene3D" id="1.20.1740.10">
    <property type="entry name" value="Amino acid/polyamine transporter I"/>
    <property type="match status" value="1"/>
</dbReference>
<sequence length="700" mass="72589">MIAGDAEAMIAPMSDAGDPPTAKPAPAVTTRAATAIVIADMVGVGVFTSLGFQVVDITSGFTLLLLWFVGGVVALCGAFSYAELAAMFPRSSGEYNFLTRAYGPAFGFMAGWLSATVGFSAPVALAAMAFGQYAQAILPGAPPLPLGLAAIAATTALRLGGGHHGNAIQVGFTLVKLALIVLFIVAGFAGGGGGSIGFLPSASDPGQIFSASFAVSLVFVMYAYTGWNAATYIVGDLADPPRSLPRALFVGTGIVLVLYVALNAVFLYTTPTAELAGQIEVALISGRHVFGEAGGRLVGLLICLGLIPTISAMMWIGPSVTVAMGEDVPLLAFFARRSRTGVPVAATLLQAAIASLLLLTRSFEAVLEFIQFGLILSSFLAVLGVIRLRVARPDLPRPVRAWGYPVTPLVFLGVTLFMLAHLVASRPVQALASLLLMGVGLVLFRVADRHARRRGRAPGRRGGTTRSARGRRLVRAQHVEPVLGGAQLLQHLRESLRADDEAFGRVVARERVVGDPEPVHQDDVGAGQHRALHPGDQAREVGAVEVVGHLRDHDQVEAPVGPLAGDGGELKARVRAVGAAGARGLQHGGHHVEPEHGVAAPAELVREHADGTADVQGGGVVRPGQGFEGGLVLGALVGAGGELPRVGFRGVHALEVVRVEGFRAPAGLRHGRLLRPGLRGRHPEHRPGGDGAPGSQQDTA</sequence>
<dbReference type="EMBL" id="BPQG01000047">
    <property type="protein sequence ID" value="GJD45230.1"/>
    <property type="molecule type" value="Genomic_DNA"/>
</dbReference>
<evidence type="ECO:0000313" key="7">
    <source>
        <dbReference type="EMBL" id="GJD45230.1"/>
    </source>
</evidence>
<dbReference type="Proteomes" id="UP001055117">
    <property type="component" value="Unassembled WGS sequence"/>
</dbReference>
<dbReference type="PANTHER" id="PTHR11785:SF512">
    <property type="entry name" value="SOBREMESA, ISOFORM B"/>
    <property type="match status" value="1"/>
</dbReference>
<feature type="transmembrane region" description="Helical" evidence="6">
    <location>
        <begin position="211"/>
        <end position="235"/>
    </location>
</feature>
<dbReference type="Pfam" id="PF13520">
    <property type="entry name" value="AA_permease_2"/>
    <property type="match status" value="1"/>
</dbReference>
<keyword evidence="3 6" id="KW-1133">Transmembrane helix</keyword>
<feature type="transmembrane region" description="Helical" evidence="6">
    <location>
        <begin position="341"/>
        <end position="363"/>
    </location>
</feature>
<feature type="transmembrane region" description="Helical" evidence="6">
    <location>
        <begin position="369"/>
        <end position="390"/>
    </location>
</feature>
<gene>
    <name evidence="7" type="primary">potE</name>
    <name evidence="7" type="ORF">AFCDBAGC_3101</name>
</gene>
<evidence type="ECO:0000313" key="8">
    <source>
        <dbReference type="Proteomes" id="UP001055117"/>
    </source>
</evidence>
<feature type="compositionally biased region" description="Basic residues" evidence="5">
    <location>
        <begin position="673"/>
        <end position="684"/>
    </location>
</feature>
<evidence type="ECO:0000256" key="6">
    <source>
        <dbReference type="SAM" id="Phobius"/>
    </source>
</evidence>
<feature type="transmembrane region" description="Helical" evidence="6">
    <location>
        <begin position="105"/>
        <end position="130"/>
    </location>
</feature>
<evidence type="ECO:0000256" key="2">
    <source>
        <dbReference type="ARBA" id="ARBA00022692"/>
    </source>
</evidence>